<dbReference type="STRING" id="1123384.AJ81_02340"/>
<dbReference type="InterPro" id="IPR029039">
    <property type="entry name" value="Flavoprotein-like_sf"/>
</dbReference>
<protein>
    <recommendedName>
        <fullName evidence="1">Flavodoxin-like domain-containing protein</fullName>
    </recommendedName>
</protein>
<dbReference type="PROSITE" id="PS50902">
    <property type="entry name" value="FLAVODOXIN_LIKE"/>
    <property type="match status" value="1"/>
</dbReference>
<dbReference type="AlphaFoldDB" id="A0A0X1KTS1"/>
<dbReference type="GO" id="GO:0010181">
    <property type="term" value="F:FMN binding"/>
    <property type="evidence" value="ECO:0007669"/>
    <property type="project" value="InterPro"/>
</dbReference>
<dbReference type="InterPro" id="IPR008254">
    <property type="entry name" value="Flavodoxin/NO_synth"/>
</dbReference>
<accession>A0A0X1KTS1</accession>
<dbReference type="RefSeq" id="WP_031503714.1">
    <property type="nucleotide sequence ID" value="NC_022795.1"/>
</dbReference>
<evidence type="ECO:0000259" key="1">
    <source>
        <dbReference type="PROSITE" id="PS50902"/>
    </source>
</evidence>
<name>A0A0X1KTS1_9THEM</name>
<reference evidence="2 3" key="1">
    <citation type="submission" date="2014-01" db="EMBL/GenBank/DDBJ databases">
        <title>Genome sequencing of Thermotog hypogea.</title>
        <authorList>
            <person name="Zhang X."/>
            <person name="Alvare G."/>
            <person name="Fristensky B."/>
            <person name="Chen L."/>
            <person name="Suen T."/>
            <person name="Chen Q."/>
            <person name="Ma K."/>
        </authorList>
    </citation>
    <scope>NUCLEOTIDE SEQUENCE [LARGE SCALE GENOMIC DNA]</scope>
    <source>
        <strain evidence="2 3">DSM 11164</strain>
    </source>
</reference>
<dbReference type="PATRIC" id="fig|1123384.7.peg.465"/>
<dbReference type="EMBL" id="CP007141">
    <property type="protein sequence ID" value="AJC74651.1"/>
    <property type="molecule type" value="Genomic_DNA"/>
</dbReference>
<dbReference type="KEGG" id="phy:AJ81_02340"/>
<dbReference type="PaxDb" id="1123384-AJ81_02340"/>
<dbReference type="Gene3D" id="3.40.50.360">
    <property type="match status" value="1"/>
</dbReference>
<organism evidence="2 3">
    <name type="scientific">Pseudothermotoga hypogea DSM 11164 = NBRC 106472</name>
    <dbReference type="NCBI Taxonomy" id="1123384"/>
    <lineage>
        <taxon>Bacteria</taxon>
        <taxon>Thermotogati</taxon>
        <taxon>Thermotogota</taxon>
        <taxon>Thermotogae</taxon>
        <taxon>Thermotogales</taxon>
        <taxon>Thermotogaceae</taxon>
        <taxon>Pseudothermotoga</taxon>
    </lineage>
</organism>
<keyword evidence="3" id="KW-1185">Reference proteome</keyword>
<dbReference type="Proteomes" id="UP000077469">
    <property type="component" value="Chromosome"/>
</dbReference>
<dbReference type="SUPFAM" id="SSF52218">
    <property type="entry name" value="Flavoproteins"/>
    <property type="match status" value="1"/>
</dbReference>
<feature type="domain" description="Flavodoxin-like" evidence="1">
    <location>
        <begin position="3"/>
        <end position="147"/>
    </location>
</feature>
<gene>
    <name evidence="2" type="ORF">AJ81_02340</name>
</gene>
<proteinExistence type="predicted"/>
<sequence>MDWMIVYFTRTGNCERIAKKLAETTGYPALRMIDDVNWSGFFGFMKAGFYALTGKRTKIKVEGKLESDRIVLITPIWAGSITPAAKSFLDHFDPSKVLLVTVSEVTKPQDVYRSLKRKYNLLGVHGFNRQVDEDKSIKELAEKLQRV</sequence>
<evidence type="ECO:0000313" key="2">
    <source>
        <dbReference type="EMBL" id="AJC74651.1"/>
    </source>
</evidence>
<dbReference type="OrthoDB" id="9806505at2"/>
<evidence type="ECO:0000313" key="3">
    <source>
        <dbReference type="Proteomes" id="UP000077469"/>
    </source>
</evidence>